<sequence>MNETSKKNLVPFTKETAREAGSRGGKASVKTRRRKKKMKQAMDLLLSLPVLPENMSKLNQLGVDIEDADNQMLMLTVAFQKAVSGDVKAMHFIKEITGATATTELERQKLKLEKERLKIMQEQLEINRKLKNSFDENDDGVEIINDI</sequence>
<evidence type="ECO:0000313" key="2">
    <source>
        <dbReference type="EMBL" id="MDB7084946.1"/>
    </source>
</evidence>
<dbReference type="RefSeq" id="WP_118143943.1">
    <property type="nucleotide sequence ID" value="NZ_CAXMZC010000001.1"/>
</dbReference>
<evidence type="ECO:0000256" key="1">
    <source>
        <dbReference type="SAM" id="MobiDB-lite"/>
    </source>
</evidence>
<dbReference type="Proteomes" id="UP001211987">
    <property type="component" value="Unassembled WGS sequence"/>
</dbReference>
<organism evidence="2 3">
    <name type="scientific">Thomasclavelia ramosa</name>
    <dbReference type="NCBI Taxonomy" id="1547"/>
    <lineage>
        <taxon>Bacteria</taxon>
        <taxon>Bacillati</taxon>
        <taxon>Bacillota</taxon>
        <taxon>Erysipelotrichia</taxon>
        <taxon>Erysipelotrichales</taxon>
        <taxon>Coprobacillaceae</taxon>
        <taxon>Thomasclavelia</taxon>
    </lineage>
</organism>
<name>A0AB35IMU9_9FIRM</name>
<dbReference type="AlphaFoldDB" id="A0AB35IMU9"/>
<dbReference type="EMBL" id="JAQLKE010000027">
    <property type="protein sequence ID" value="MDB7084946.1"/>
    <property type="molecule type" value="Genomic_DNA"/>
</dbReference>
<accession>A0AB35IMU9</accession>
<feature type="region of interest" description="Disordered" evidence="1">
    <location>
        <begin position="1"/>
        <end position="34"/>
    </location>
</feature>
<evidence type="ECO:0008006" key="4">
    <source>
        <dbReference type="Google" id="ProtNLM"/>
    </source>
</evidence>
<reference evidence="2" key="1">
    <citation type="submission" date="2023-01" db="EMBL/GenBank/DDBJ databases">
        <title>Human gut microbiome strain richness.</title>
        <authorList>
            <person name="Chen-Liaw A."/>
        </authorList>
    </citation>
    <scope>NUCLEOTIDE SEQUENCE</scope>
    <source>
        <strain evidence="2">1001217st2_G6_1001217B_191108</strain>
    </source>
</reference>
<protein>
    <recommendedName>
        <fullName evidence="4">Stress-induced protein</fullName>
    </recommendedName>
</protein>
<comment type="caution">
    <text evidence="2">The sequence shown here is derived from an EMBL/GenBank/DDBJ whole genome shotgun (WGS) entry which is preliminary data.</text>
</comment>
<evidence type="ECO:0000313" key="3">
    <source>
        <dbReference type="Proteomes" id="UP001211987"/>
    </source>
</evidence>
<proteinExistence type="predicted"/>
<gene>
    <name evidence="2" type="ORF">PM738_14145</name>
</gene>